<proteinExistence type="predicted"/>
<comment type="caution">
    <text evidence="2">The sequence shown here is derived from an EMBL/GenBank/DDBJ whole genome shotgun (WGS) entry which is preliminary data.</text>
</comment>
<evidence type="ECO:0000313" key="2">
    <source>
        <dbReference type="EMBL" id="KAL2716173.1"/>
    </source>
</evidence>
<accession>A0ABD2A6B0</accession>
<name>A0ABD2A6B0_VESSQ</name>
<evidence type="ECO:0000313" key="3">
    <source>
        <dbReference type="Proteomes" id="UP001607302"/>
    </source>
</evidence>
<gene>
    <name evidence="2" type="ORF">V1478_013849</name>
</gene>
<dbReference type="AlphaFoldDB" id="A0ABD2A6B0"/>
<organism evidence="2 3">
    <name type="scientific">Vespula squamosa</name>
    <name type="common">Southern yellow jacket</name>
    <name type="synonym">Wasp</name>
    <dbReference type="NCBI Taxonomy" id="30214"/>
    <lineage>
        <taxon>Eukaryota</taxon>
        <taxon>Metazoa</taxon>
        <taxon>Ecdysozoa</taxon>
        <taxon>Arthropoda</taxon>
        <taxon>Hexapoda</taxon>
        <taxon>Insecta</taxon>
        <taxon>Pterygota</taxon>
        <taxon>Neoptera</taxon>
        <taxon>Endopterygota</taxon>
        <taxon>Hymenoptera</taxon>
        <taxon>Apocrita</taxon>
        <taxon>Aculeata</taxon>
        <taxon>Vespoidea</taxon>
        <taxon>Vespidae</taxon>
        <taxon>Vespinae</taxon>
        <taxon>Vespula</taxon>
    </lineage>
</organism>
<evidence type="ECO:0000256" key="1">
    <source>
        <dbReference type="SAM" id="MobiDB-lite"/>
    </source>
</evidence>
<reference evidence="2 3" key="1">
    <citation type="journal article" date="2024" name="Ann. Entomol. Soc. Am.">
        <title>Genomic analyses of the southern and eastern yellowjacket wasps (Hymenoptera: Vespidae) reveal evolutionary signatures of social life.</title>
        <authorList>
            <person name="Catto M.A."/>
            <person name="Caine P.B."/>
            <person name="Orr S.E."/>
            <person name="Hunt B.G."/>
            <person name="Goodisman M.A.D."/>
        </authorList>
    </citation>
    <scope>NUCLEOTIDE SEQUENCE [LARGE SCALE GENOMIC DNA]</scope>
    <source>
        <strain evidence="2">233</strain>
        <tissue evidence="2">Head and thorax</tissue>
    </source>
</reference>
<keyword evidence="3" id="KW-1185">Reference proteome</keyword>
<feature type="region of interest" description="Disordered" evidence="1">
    <location>
        <begin position="1"/>
        <end position="32"/>
    </location>
</feature>
<dbReference type="Proteomes" id="UP001607302">
    <property type="component" value="Unassembled WGS sequence"/>
</dbReference>
<protein>
    <submittedName>
        <fullName evidence="2">Uncharacterized protein</fullName>
    </submittedName>
</protein>
<sequence length="103" mass="11507">MVEGLESNEQCQCGEEVPPSVPEHSAAESTGNSMYKLVHTMTWKQHTTTREYSNLLPHIGSTTTTYVAIHLASSSSFMRTSTRISACARHRWPMFAGQHNQPK</sequence>
<dbReference type="EMBL" id="JAUDFV010000154">
    <property type="protein sequence ID" value="KAL2716173.1"/>
    <property type="molecule type" value="Genomic_DNA"/>
</dbReference>